<evidence type="ECO:0000313" key="5">
    <source>
        <dbReference type="EMBL" id="AFZ88815.1"/>
    </source>
</evidence>
<dbReference type="RefSeq" id="YP_007317213.1">
    <property type="nucleotide sequence ID" value="NC_020018.1"/>
</dbReference>
<dbReference type="SUPFAM" id="SSF54189">
    <property type="entry name" value="Ribosomal proteins S24e, L23 and L15e"/>
    <property type="match status" value="1"/>
</dbReference>
<keyword evidence="5" id="KW-0934">Plastid</keyword>
<dbReference type="GO" id="GO:0009507">
    <property type="term" value="C:chloroplast"/>
    <property type="evidence" value="ECO:0007669"/>
    <property type="project" value="UniProtKB-SubCell"/>
</dbReference>
<keyword evidence="2 4" id="KW-0689">Ribosomal protein</keyword>
<keyword evidence="3 4" id="KW-0687">Ribonucleoprotein</keyword>
<protein>
    <recommendedName>
        <fullName evidence="4">Large ribosomal subunit protein uL23c</fullName>
    </recommendedName>
</protein>
<dbReference type="GO" id="GO:0005840">
    <property type="term" value="C:ribosome"/>
    <property type="evidence" value="ECO:0007669"/>
    <property type="project" value="UniProtKB-KW"/>
</dbReference>
<gene>
    <name evidence="4 5" type="primary">rpl23</name>
</gene>
<reference evidence="5" key="1">
    <citation type="journal article" date="2012" name="PLoS ONE">
        <title>Evidence for Transitional Stages in the Evolution of Euglenid Group II Introns and Twintrons in the Monomorphina aenigmatica Plastid Genome.</title>
        <authorList>
            <person name="Pombert J.-F."/>
            <person name="James E.R."/>
            <person name="Janouskovec J."/>
            <person name="Keeling P.J."/>
        </authorList>
    </citation>
    <scope>NUCLEOTIDE SEQUENCE</scope>
    <source>
        <strain evidence="5">UTEX1284</strain>
    </source>
</reference>
<name>L0BGQ6_MONAE</name>
<dbReference type="GO" id="GO:0003735">
    <property type="term" value="F:structural constituent of ribosome"/>
    <property type="evidence" value="ECO:0007669"/>
    <property type="project" value="InterPro"/>
</dbReference>
<comment type="function">
    <text evidence="4">Binds to 23S rRNA.</text>
</comment>
<dbReference type="AlphaFoldDB" id="L0BGQ6"/>
<evidence type="ECO:0000256" key="1">
    <source>
        <dbReference type="ARBA" id="ARBA00006700"/>
    </source>
</evidence>
<keyword evidence="4" id="KW-0694">RNA-binding</keyword>
<comment type="subunit">
    <text evidence="4">Part of the 50S ribosomal subunit.</text>
</comment>
<evidence type="ECO:0000256" key="4">
    <source>
        <dbReference type="HAMAP-Rule" id="MF_01369"/>
    </source>
</evidence>
<keyword evidence="4" id="KW-0699">rRNA-binding</keyword>
<organism evidence="5">
    <name type="scientific">Monomorphina aenigmatica</name>
    <name type="common">Euglenoid</name>
    <name type="synonym">Phacus aenigmaticus</name>
    <dbReference type="NCBI Taxonomy" id="304863"/>
    <lineage>
        <taxon>Eukaryota</taxon>
        <taxon>Discoba</taxon>
        <taxon>Euglenozoa</taxon>
        <taxon>Euglenida</taxon>
        <taxon>Spirocuta</taxon>
        <taxon>Euglenophyceae</taxon>
        <taxon>Euglenales</taxon>
        <taxon>Euglenaceae</taxon>
        <taxon>Monomorphina</taxon>
    </lineage>
</organism>
<dbReference type="PANTHER" id="PTHR11620">
    <property type="entry name" value="60S RIBOSOMAL PROTEIN L23A"/>
    <property type="match status" value="1"/>
</dbReference>
<geneLocation type="chloroplast" evidence="5"/>
<proteinExistence type="inferred from homology"/>
<dbReference type="InterPro" id="IPR012677">
    <property type="entry name" value="Nucleotide-bd_a/b_plait_sf"/>
</dbReference>
<dbReference type="GO" id="GO:0019843">
    <property type="term" value="F:rRNA binding"/>
    <property type="evidence" value="ECO:0007669"/>
    <property type="project" value="UniProtKB-UniRule"/>
</dbReference>
<comment type="subcellular location">
    <subcellularLocation>
        <location evidence="4">Plastid</location>
        <location evidence="4">Chloroplast</location>
    </subcellularLocation>
</comment>
<sequence>MIDFIKSQVLTEKTSKLLSQNKYTFDVDISLNKKDISKILEDLFGVKVLSVNSYILPGKKRRLGKFEGFKNNYKRVFVTVAPNNIIPYFSGL</sequence>
<dbReference type="EMBL" id="JX457480">
    <property type="protein sequence ID" value="AFZ88815.1"/>
    <property type="molecule type" value="Genomic_DNA"/>
</dbReference>
<dbReference type="InterPro" id="IPR013025">
    <property type="entry name" value="Ribosomal_uL23-like"/>
</dbReference>
<keyword evidence="5" id="KW-0150">Chloroplast</keyword>
<comment type="similarity">
    <text evidence="1 4">Belongs to the universal ribosomal protein uL23 family.</text>
</comment>
<dbReference type="InterPro" id="IPR012678">
    <property type="entry name" value="Ribosomal_uL23/eL15/eS24_sf"/>
</dbReference>
<dbReference type="GO" id="GO:0006412">
    <property type="term" value="P:translation"/>
    <property type="evidence" value="ECO:0007669"/>
    <property type="project" value="UniProtKB-UniRule"/>
</dbReference>
<dbReference type="GeneID" id="14411914"/>
<dbReference type="GO" id="GO:1990904">
    <property type="term" value="C:ribonucleoprotein complex"/>
    <property type="evidence" value="ECO:0007669"/>
    <property type="project" value="UniProtKB-KW"/>
</dbReference>
<dbReference type="Gene3D" id="3.30.70.330">
    <property type="match status" value="1"/>
</dbReference>
<dbReference type="Pfam" id="PF00276">
    <property type="entry name" value="Ribosomal_L23"/>
    <property type="match status" value="1"/>
</dbReference>
<evidence type="ECO:0000256" key="2">
    <source>
        <dbReference type="ARBA" id="ARBA00022980"/>
    </source>
</evidence>
<dbReference type="HAMAP" id="MF_01369_B">
    <property type="entry name" value="Ribosomal_uL23_B"/>
    <property type="match status" value="1"/>
</dbReference>
<accession>L0BGQ6</accession>
<evidence type="ECO:0000256" key="3">
    <source>
        <dbReference type="ARBA" id="ARBA00023274"/>
    </source>
</evidence>